<evidence type="ECO:0000313" key="2">
    <source>
        <dbReference type="EMBL" id="GBN89550.1"/>
    </source>
</evidence>
<feature type="region of interest" description="Disordered" evidence="1">
    <location>
        <begin position="40"/>
        <end position="69"/>
    </location>
</feature>
<dbReference type="Proteomes" id="UP000499080">
    <property type="component" value="Unassembled WGS sequence"/>
</dbReference>
<protein>
    <submittedName>
        <fullName evidence="2">Uncharacterized protein</fullName>
    </submittedName>
</protein>
<reference evidence="2 3" key="1">
    <citation type="journal article" date="2019" name="Sci. Rep.">
        <title>Orb-weaving spider Araneus ventricosus genome elucidates the spidroin gene catalogue.</title>
        <authorList>
            <person name="Kono N."/>
            <person name="Nakamura H."/>
            <person name="Ohtoshi R."/>
            <person name="Moran D.A.P."/>
            <person name="Shinohara A."/>
            <person name="Yoshida Y."/>
            <person name="Fujiwara M."/>
            <person name="Mori M."/>
            <person name="Tomita M."/>
            <person name="Arakawa K."/>
        </authorList>
    </citation>
    <scope>NUCLEOTIDE SEQUENCE [LARGE SCALE GENOMIC DNA]</scope>
</reference>
<feature type="compositionally biased region" description="Basic and acidic residues" evidence="1">
    <location>
        <begin position="58"/>
        <end position="67"/>
    </location>
</feature>
<gene>
    <name evidence="2" type="ORF">AVEN_43845_1</name>
</gene>
<accession>A0A4Y2SQ27</accession>
<keyword evidence="3" id="KW-1185">Reference proteome</keyword>
<comment type="caution">
    <text evidence="2">The sequence shown here is derived from an EMBL/GenBank/DDBJ whole genome shotgun (WGS) entry which is preliminary data.</text>
</comment>
<dbReference type="EMBL" id="BGPR01022841">
    <property type="protein sequence ID" value="GBN89550.1"/>
    <property type="molecule type" value="Genomic_DNA"/>
</dbReference>
<organism evidence="2 3">
    <name type="scientific">Araneus ventricosus</name>
    <name type="common">Orbweaver spider</name>
    <name type="synonym">Epeira ventricosa</name>
    <dbReference type="NCBI Taxonomy" id="182803"/>
    <lineage>
        <taxon>Eukaryota</taxon>
        <taxon>Metazoa</taxon>
        <taxon>Ecdysozoa</taxon>
        <taxon>Arthropoda</taxon>
        <taxon>Chelicerata</taxon>
        <taxon>Arachnida</taxon>
        <taxon>Araneae</taxon>
        <taxon>Araneomorphae</taxon>
        <taxon>Entelegynae</taxon>
        <taxon>Araneoidea</taxon>
        <taxon>Araneidae</taxon>
        <taxon>Araneus</taxon>
    </lineage>
</organism>
<evidence type="ECO:0000256" key="1">
    <source>
        <dbReference type="SAM" id="MobiDB-lite"/>
    </source>
</evidence>
<proteinExistence type="predicted"/>
<evidence type="ECO:0000313" key="3">
    <source>
        <dbReference type="Proteomes" id="UP000499080"/>
    </source>
</evidence>
<name>A0A4Y2SQ27_ARAVE</name>
<sequence length="135" mass="15322">MARDLVQRKSGHCKLYSTGGNNTRSNFLTIAILPRFRARKSKKTTVSKLNNWNEGPNDPEKEKESAKTSRAPVYAQLLTSVAGRIQKLLLLTSPLFLYTLRCVEGGQREREIERENAELAGIYLAAKKKDRGWKE</sequence>
<dbReference type="AlphaFoldDB" id="A0A4Y2SQ27"/>